<feature type="transmembrane region" description="Helical" evidence="2">
    <location>
        <begin position="44"/>
        <end position="64"/>
    </location>
</feature>
<feature type="compositionally biased region" description="Polar residues" evidence="1">
    <location>
        <begin position="181"/>
        <end position="200"/>
    </location>
</feature>
<evidence type="ECO:0000313" key="4">
    <source>
        <dbReference type="Proteomes" id="UP001163046"/>
    </source>
</evidence>
<feature type="region of interest" description="Disordered" evidence="1">
    <location>
        <begin position="178"/>
        <end position="200"/>
    </location>
</feature>
<dbReference type="AlphaFoldDB" id="A0A9W9Z305"/>
<evidence type="ECO:0000256" key="2">
    <source>
        <dbReference type="SAM" id="Phobius"/>
    </source>
</evidence>
<keyword evidence="4" id="KW-1185">Reference proteome</keyword>
<name>A0A9W9Z305_9CNID</name>
<keyword evidence="2" id="KW-0812">Transmembrane</keyword>
<evidence type="ECO:0008006" key="5">
    <source>
        <dbReference type="Google" id="ProtNLM"/>
    </source>
</evidence>
<keyword evidence="2" id="KW-1133">Transmembrane helix</keyword>
<proteinExistence type="predicted"/>
<sequence length="238" mass="25509">MRQIVTAHDVLLLFVVPTGSFIPSPASPSPHRSNCCGKQYAPHFIGFMALIKFAFFAISIYPLLIIQQQARAAPLCQDNSQCSGYDASYCSYDHIKKKCPQTCNLCGTISPSSAATSVTSSPPVTTITHSTMAVSQGLALTQSTMVVSQGLTPTQSTVVVSHGLTPTQSTVVISHDHDVSSAPTQNTKDLLRPTTGSYNSRTRHNLVRASTASTTNFTQENVLITLGILLSYFLQLNG</sequence>
<dbReference type="Proteomes" id="UP001163046">
    <property type="component" value="Unassembled WGS sequence"/>
</dbReference>
<gene>
    <name evidence="3" type="ORF">OS493_018051</name>
</gene>
<evidence type="ECO:0000256" key="1">
    <source>
        <dbReference type="SAM" id="MobiDB-lite"/>
    </source>
</evidence>
<evidence type="ECO:0000313" key="3">
    <source>
        <dbReference type="EMBL" id="KAJ7372773.1"/>
    </source>
</evidence>
<dbReference type="EMBL" id="MU826835">
    <property type="protein sequence ID" value="KAJ7372773.1"/>
    <property type="molecule type" value="Genomic_DNA"/>
</dbReference>
<comment type="caution">
    <text evidence="3">The sequence shown here is derived from an EMBL/GenBank/DDBJ whole genome shotgun (WGS) entry which is preliminary data.</text>
</comment>
<organism evidence="3 4">
    <name type="scientific">Desmophyllum pertusum</name>
    <dbReference type="NCBI Taxonomy" id="174260"/>
    <lineage>
        <taxon>Eukaryota</taxon>
        <taxon>Metazoa</taxon>
        <taxon>Cnidaria</taxon>
        <taxon>Anthozoa</taxon>
        <taxon>Hexacorallia</taxon>
        <taxon>Scleractinia</taxon>
        <taxon>Caryophylliina</taxon>
        <taxon>Caryophylliidae</taxon>
        <taxon>Desmophyllum</taxon>
    </lineage>
</organism>
<reference evidence="3" key="1">
    <citation type="submission" date="2023-01" db="EMBL/GenBank/DDBJ databases">
        <title>Genome assembly of the deep-sea coral Lophelia pertusa.</title>
        <authorList>
            <person name="Herrera S."/>
            <person name="Cordes E."/>
        </authorList>
    </citation>
    <scope>NUCLEOTIDE SEQUENCE</scope>
    <source>
        <strain evidence="3">USNM1676648</strain>
        <tissue evidence="3">Polyp</tissue>
    </source>
</reference>
<accession>A0A9W9Z305</accession>
<dbReference type="OrthoDB" id="10407678at2759"/>
<keyword evidence="2" id="KW-0472">Membrane</keyword>
<protein>
    <recommendedName>
        <fullName evidence="5">ShKT domain-containing protein</fullName>
    </recommendedName>
</protein>